<evidence type="ECO:0000313" key="1">
    <source>
        <dbReference type="EMBL" id="MCW8087710.1"/>
    </source>
</evidence>
<name>A0ABT3P043_9PROT</name>
<dbReference type="EMBL" id="JAPFQI010000020">
    <property type="protein sequence ID" value="MCW8087710.1"/>
    <property type="molecule type" value="Genomic_DNA"/>
</dbReference>
<proteinExistence type="predicted"/>
<keyword evidence="2" id="KW-1185">Reference proteome</keyword>
<organism evidence="1 2">
    <name type="scientific">Sabulicella glaciei</name>
    <dbReference type="NCBI Taxonomy" id="2984948"/>
    <lineage>
        <taxon>Bacteria</taxon>
        <taxon>Pseudomonadati</taxon>
        <taxon>Pseudomonadota</taxon>
        <taxon>Alphaproteobacteria</taxon>
        <taxon>Acetobacterales</taxon>
        <taxon>Acetobacteraceae</taxon>
        <taxon>Sabulicella</taxon>
    </lineage>
</organism>
<dbReference type="RefSeq" id="WP_301591916.1">
    <property type="nucleotide sequence ID" value="NZ_JAPFQI010000020.1"/>
</dbReference>
<comment type="caution">
    <text evidence="1">The sequence shown here is derived from an EMBL/GenBank/DDBJ whole genome shotgun (WGS) entry which is preliminary data.</text>
</comment>
<evidence type="ECO:0008006" key="3">
    <source>
        <dbReference type="Google" id="ProtNLM"/>
    </source>
</evidence>
<sequence>MTAKIHFFPLGNADTLRLDLADGRKVLVDYANMRCADDDDDLRCDLPGELRRDLAKTRRNHFDAVCITHLDDDHCRGFGEFFWLEHAKAYQDDERVRITELWVPAAAICEEGLDGDARLVRAEARHRLKQGKGIRVFSRPDRLKGWFEKNGIDFESRKHLIVDAGKLVPGYTKEGAAQAEFFVHSPFGWRQNEQTVIDRNQDSIVMQVTFREGGGDTYALLGSDVDYESLSAIVQVTRKKGNSDRLLWDLMKLPHHCSYLSVGPDRGTDETRAHPDVKWLFETQGRQGGIIVSPSWPIPAKGTKEDDDVQPPHRQAANHHRRVTRNLGGQFTVTMENPSKARPAPFGYEITAYGIAAIVAAPMVSTYAAASTPRAG</sequence>
<accession>A0ABT3P043</accession>
<evidence type="ECO:0000313" key="2">
    <source>
        <dbReference type="Proteomes" id="UP001526430"/>
    </source>
</evidence>
<protein>
    <recommendedName>
        <fullName evidence="3">Metallohydrolase</fullName>
    </recommendedName>
</protein>
<reference evidence="1 2" key="1">
    <citation type="submission" date="2022-10" db="EMBL/GenBank/DDBJ databases">
        <title>Roseococcus glaciei nov., sp. nov., isolated from glacier.</title>
        <authorList>
            <person name="Liu Q."/>
            <person name="Xin Y.-H."/>
        </authorList>
    </citation>
    <scope>NUCLEOTIDE SEQUENCE [LARGE SCALE GENOMIC DNA]</scope>
    <source>
        <strain evidence="1 2">MDT2-1-1</strain>
    </source>
</reference>
<dbReference type="Proteomes" id="UP001526430">
    <property type="component" value="Unassembled WGS sequence"/>
</dbReference>
<dbReference type="SUPFAM" id="SSF56281">
    <property type="entry name" value="Metallo-hydrolase/oxidoreductase"/>
    <property type="match status" value="1"/>
</dbReference>
<dbReference type="Gene3D" id="3.60.15.10">
    <property type="entry name" value="Ribonuclease Z/Hydroxyacylglutathione hydrolase-like"/>
    <property type="match status" value="1"/>
</dbReference>
<gene>
    <name evidence="1" type="ORF">OF850_19045</name>
</gene>
<dbReference type="InterPro" id="IPR036866">
    <property type="entry name" value="RibonucZ/Hydroxyglut_hydro"/>
</dbReference>